<keyword evidence="4 10" id="KW-1133">Transmembrane helix</keyword>
<evidence type="ECO:0000259" key="12">
    <source>
        <dbReference type="PROSITE" id="PS50885"/>
    </source>
</evidence>
<dbReference type="PROSITE" id="PS50885">
    <property type="entry name" value="HAMP"/>
    <property type="match status" value="1"/>
</dbReference>
<evidence type="ECO:0000256" key="10">
    <source>
        <dbReference type="SAM" id="Phobius"/>
    </source>
</evidence>
<evidence type="ECO:0000256" key="9">
    <source>
        <dbReference type="SAM" id="MobiDB-lite"/>
    </source>
</evidence>
<dbReference type="InterPro" id="IPR004089">
    <property type="entry name" value="MCPsignal_dom"/>
</dbReference>
<reference evidence="13 14" key="1">
    <citation type="submission" date="2019-03" db="EMBL/GenBank/DDBJ databases">
        <title>Genomic Encyclopedia of Type Strains, Phase IV (KMG-IV): sequencing the most valuable type-strain genomes for metagenomic binning, comparative biology and taxonomic classification.</title>
        <authorList>
            <person name="Goeker M."/>
        </authorList>
    </citation>
    <scope>NUCLEOTIDE SEQUENCE [LARGE SCALE GENOMIC DNA]</scope>
    <source>
        <strain evidence="13 14">DSM 2132</strain>
    </source>
</reference>
<evidence type="ECO:0000259" key="11">
    <source>
        <dbReference type="PROSITE" id="PS50111"/>
    </source>
</evidence>
<dbReference type="Pfam" id="PF17200">
    <property type="entry name" value="sCache_2"/>
    <property type="match status" value="1"/>
</dbReference>
<feature type="domain" description="Methyl-accepting transducer" evidence="11">
    <location>
        <begin position="332"/>
        <end position="554"/>
    </location>
</feature>
<name>A0A4R2PDV5_RHOSA</name>
<evidence type="ECO:0000256" key="3">
    <source>
        <dbReference type="ARBA" id="ARBA00022692"/>
    </source>
</evidence>
<evidence type="ECO:0000313" key="13">
    <source>
        <dbReference type="EMBL" id="TCP33423.1"/>
    </source>
</evidence>
<dbReference type="PROSITE" id="PS50111">
    <property type="entry name" value="CHEMOTAXIS_TRANSDUC_2"/>
    <property type="match status" value="1"/>
</dbReference>
<dbReference type="GO" id="GO:0006935">
    <property type="term" value="P:chemotaxis"/>
    <property type="evidence" value="ECO:0007669"/>
    <property type="project" value="InterPro"/>
</dbReference>
<dbReference type="AlphaFoldDB" id="A0A4R2PDV5"/>
<dbReference type="SUPFAM" id="SSF158472">
    <property type="entry name" value="HAMP domain-like"/>
    <property type="match status" value="1"/>
</dbReference>
<feature type="domain" description="HAMP" evidence="12">
    <location>
        <begin position="209"/>
        <end position="262"/>
    </location>
</feature>
<dbReference type="SMART" id="SM01049">
    <property type="entry name" value="Cache_2"/>
    <property type="match status" value="1"/>
</dbReference>
<evidence type="ECO:0000256" key="6">
    <source>
        <dbReference type="ARBA" id="ARBA00023224"/>
    </source>
</evidence>
<dbReference type="PANTHER" id="PTHR32089:SF112">
    <property type="entry name" value="LYSOZYME-LIKE PROTEIN-RELATED"/>
    <property type="match status" value="1"/>
</dbReference>
<dbReference type="Gene3D" id="3.30.450.20">
    <property type="entry name" value="PAS domain"/>
    <property type="match status" value="1"/>
</dbReference>
<keyword evidence="14" id="KW-1185">Reference proteome</keyword>
<evidence type="ECO:0000256" key="2">
    <source>
        <dbReference type="ARBA" id="ARBA00022475"/>
    </source>
</evidence>
<feature type="region of interest" description="Disordered" evidence="9">
    <location>
        <begin position="269"/>
        <end position="305"/>
    </location>
</feature>
<dbReference type="RefSeq" id="WP_132708710.1">
    <property type="nucleotide sequence ID" value="NZ_NRRX01000019.1"/>
</dbReference>
<dbReference type="Gene3D" id="6.10.340.10">
    <property type="match status" value="1"/>
</dbReference>
<dbReference type="InterPro" id="IPR003660">
    <property type="entry name" value="HAMP_dom"/>
</dbReference>
<evidence type="ECO:0000256" key="7">
    <source>
        <dbReference type="ARBA" id="ARBA00029447"/>
    </source>
</evidence>
<dbReference type="InterPro" id="IPR033480">
    <property type="entry name" value="sCache_2"/>
</dbReference>
<comment type="caution">
    <text evidence="13">The sequence shown here is derived from an EMBL/GenBank/DDBJ whole genome shotgun (WGS) entry which is preliminary data.</text>
</comment>
<dbReference type="OrthoDB" id="354287at2"/>
<organism evidence="13 14">
    <name type="scientific">Rhodothalassium salexigens DSM 2132</name>
    <dbReference type="NCBI Taxonomy" id="1188247"/>
    <lineage>
        <taxon>Bacteria</taxon>
        <taxon>Pseudomonadati</taxon>
        <taxon>Pseudomonadota</taxon>
        <taxon>Alphaproteobacteria</taxon>
        <taxon>Rhodothalassiales</taxon>
        <taxon>Rhodothalassiaceae</taxon>
        <taxon>Rhodothalassium</taxon>
    </lineage>
</organism>
<dbReference type="GO" id="GO:0004888">
    <property type="term" value="F:transmembrane signaling receptor activity"/>
    <property type="evidence" value="ECO:0007669"/>
    <property type="project" value="InterPro"/>
</dbReference>
<feature type="transmembrane region" description="Helical" evidence="10">
    <location>
        <begin position="189"/>
        <end position="207"/>
    </location>
</feature>
<dbReference type="Pfam" id="PF00015">
    <property type="entry name" value="MCPsignal"/>
    <property type="match status" value="1"/>
</dbReference>
<accession>A0A4R2PDV5</accession>
<dbReference type="InterPro" id="IPR004090">
    <property type="entry name" value="Chemotax_Me-accpt_rcpt"/>
</dbReference>
<dbReference type="Gene3D" id="1.10.287.950">
    <property type="entry name" value="Methyl-accepting chemotaxis protein"/>
    <property type="match status" value="1"/>
</dbReference>
<dbReference type="SMART" id="SM00283">
    <property type="entry name" value="MA"/>
    <property type="match status" value="1"/>
</dbReference>
<dbReference type="GO" id="GO:0007165">
    <property type="term" value="P:signal transduction"/>
    <property type="evidence" value="ECO:0007669"/>
    <property type="project" value="UniProtKB-KW"/>
</dbReference>
<comment type="subcellular location">
    <subcellularLocation>
        <location evidence="1">Cell membrane</location>
        <topology evidence="1">Multi-pass membrane protein</topology>
    </subcellularLocation>
</comment>
<dbReference type="PRINTS" id="PR00260">
    <property type="entry name" value="CHEMTRNSDUCR"/>
</dbReference>
<evidence type="ECO:0000256" key="1">
    <source>
        <dbReference type="ARBA" id="ARBA00004651"/>
    </source>
</evidence>
<evidence type="ECO:0000256" key="4">
    <source>
        <dbReference type="ARBA" id="ARBA00022989"/>
    </source>
</evidence>
<dbReference type="EMBL" id="SLXO01000007">
    <property type="protein sequence ID" value="TCP33423.1"/>
    <property type="molecule type" value="Genomic_DNA"/>
</dbReference>
<dbReference type="GO" id="GO:0005886">
    <property type="term" value="C:plasma membrane"/>
    <property type="evidence" value="ECO:0007669"/>
    <property type="project" value="UniProtKB-SubCell"/>
</dbReference>
<protein>
    <submittedName>
        <fullName evidence="13">Methyl-accepting chemotaxis sensory transducer with Cache sensor</fullName>
    </submittedName>
</protein>
<proteinExistence type="inferred from homology"/>
<comment type="similarity">
    <text evidence="7">Belongs to the methyl-accepting chemotaxis (MCP) protein family.</text>
</comment>
<dbReference type="SUPFAM" id="SSF58104">
    <property type="entry name" value="Methyl-accepting chemotaxis protein (MCP) signaling domain"/>
    <property type="match status" value="1"/>
</dbReference>
<dbReference type="Pfam" id="PF00672">
    <property type="entry name" value="HAMP"/>
    <property type="match status" value="1"/>
</dbReference>
<keyword evidence="3 10" id="KW-0812">Transmembrane</keyword>
<gene>
    <name evidence="13" type="ORF">EV659_10733</name>
</gene>
<evidence type="ECO:0000256" key="5">
    <source>
        <dbReference type="ARBA" id="ARBA00023136"/>
    </source>
</evidence>
<evidence type="ECO:0000256" key="8">
    <source>
        <dbReference type="PROSITE-ProRule" id="PRU00284"/>
    </source>
</evidence>
<keyword evidence="6 8" id="KW-0807">Transducer</keyword>
<evidence type="ECO:0000313" key="14">
    <source>
        <dbReference type="Proteomes" id="UP000295399"/>
    </source>
</evidence>
<dbReference type="SMART" id="SM00304">
    <property type="entry name" value="HAMP"/>
    <property type="match status" value="1"/>
</dbReference>
<dbReference type="InParanoid" id="A0A4R2PDV5"/>
<sequence length="586" mass="63085">MRRPSIRGALTLLTVVSLVSLVAVALLAVLPLRDDMLGDRQARLQALTDVAVSTIDRYRSLERAGALSRSEAQRQAITAVAALNYEGSNYFWINDLDAFIVYHPSDAINQTDQSTFEDALGKRIFLAFVDVARRDGRGFVQYHFPRPGETEPLPKLSHVVRVADWDWVVGTGFYIDDLDAQTAAALRRIFAWVGLVAAIAGGCLVWLSRAVQGRVLALSRAMTRLSEGALDTPVPDTDRRDDLGAMARAAALFKDSAIEARRVERENRLSEERMRAAEAERLQEQRAREAEQQAREADQAEQARRDREAELQRLVTAFESRVRTIVERVVEASSGMAGEVATLQSYVQDNAEAAETTATLGRQTSEAVSTVSAAVEELAASTREISERTDKASQSAADAVAQGERTNSGMTRLSEAGERITEVVGLIQDVAEQTNLLALNATIEAARAGEAGKGFAVVAGEVKALAGQTARATEEIRAQVAAMRAATGEAVTAIGSMHGTIADIDSEAQAITGATSEQDASTQEIARTMTETQSNTQQLTDRMEAMRAGANTALGASTECANAADSLGRLAEDLRTAVDAFVRDLS</sequence>
<dbReference type="PANTHER" id="PTHR32089">
    <property type="entry name" value="METHYL-ACCEPTING CHEMOTAXIS PROTEIN MCPB"/>
    <property type="match status" value="1"/>
</dbReference>
<feature type="region of interest" description="Disordered" evidence="9">
    <location>
        <begin position="382"/>
        <end position="406"/>
    </location>
</feature>
<keyword evidence="2" id="KW-1003">Cell membrane</keyword>
<keyword evidence="5 10" id="KW-0472">Membrane</keyword>
<dbReference type="Proteomes" id="UP000295399">
    <property type="component" value="Unassembled WGS sequence"/>
</dbReference>